<dbReference type="EMBL" id="PJQD01000022">
    <property type="protein sequence ID" value="POY74718.1"/>
    <property type="molecule type" value="Genomic_DNA"/>
</dbReference>
<evidence type="ECO:0000313" key="2">
    <source>
        <dbReference type="EMBL" id="POY74718.1"/>
    </source>
</evidence>
<evidence type="ECO:0000256" key="1">
    <source>
        <dbReference type="SAM" id="MobiDB-lite"/>
    </source>
</evidence>
<gene>
    <name evidence="2" type="ORF">BMF94_2194</name>
</gene>
<protein>
    <recommendedName>
        <fullName evidence="4">CBS domain-containing protein</fullName>
    </recommendedName>
</protein>
<dbReference type="PANTHER" id="PTHR42115">
    <property type="entry name" value="BETA-SYNTHASE (BETA-THIONASE), PUTATIVE (AFU_ORTHOLOGUE AFUA_3G08420)-RELATED"/>
    <property type="match status" value="1"/>
</dbReference>
<dbReference type="PANTHER" id="PTHR42115:SF1">
    <property type="entry name" value="BETA-SYNTHASE (BETA-THIONASE), PUTATIVE (AFU_ORTHOLOGUE AFUA_3G08420)-RELATED"/>
    <property type="match status" value="1"/>
</dbReference>
<dbReference type="Gene3D" id="3.10.580.10">
    <property type="entry name" value="CBS-domain"/>
    <property type="match status" value="1"/>
</dbReference>
<evidence type="ECO:0000313" key="3">
    <source>
        <dbReference type="Proteomes" id="UP000237144"/>
    </source>
</evidence>
<dbReference type="STRING" id="741276.A0A2S5BD83"/>
<keyword evidence="3" id="KW-1185">Reference proteome</keyword>
<dbReference type="InterPro" id="IPR046342">
    <property type="entry name" value="CBS_dom_sf"/>
</dbReference>
<comment type="caution">
    <text evidence="2">The sequence shown here is derived from an EMBL/GenBank/DDBJ whole genome shotgun (WGS) entry which is preliminary data.</text>
</comment>
<evidence type="ECO:0008006" key="4">
    <source>
        <dbReference type="Google" id="ProtNLM"/>
    </source>
</evidence>
<dbReference type="OrthoDB" id="2536440at2759"/>
<dbReference type="AlphaFoldDB" id="A0A2S5BD83"/>
<proteinExistence type="predicted"/>
<dbReference type="Proteomes" id="UP000237144">
    <property type="component" value="Unassembled WGS sequence"/>
</dbReference>
<sequence>MVDYRGANIDDLQLSPALVLPVSTSVGTALQLAFERDFRQVASATRRAAQPASRKHALTRAVRITTDSILPLHSPSSRAELLGWLSIDALKPLAEKGQVNLDAPLSDLLRGDDSATTATTTTATATASSAERPAESTERPVKEFKRGRKYEVITPETPLEKLEAFFAEQQAPGGSKVQFALVTDSARKFVLGVVTADDLQKFTRRRFPNAAATTAGPGGLAPPVPS</sequence>
<reference evidence="2 3" key="1">
    <citation type="journal article" date="2018" name="Front. Microbiol.">
        <title>Prospects for Fungal Bioremediation of Acidic Radioactive Waste Sites: Characterization and Genome Sequence of Rhodotorula taiwanensis MD1149.</title>
        <authorList>
            <person name="Tkavc R."/>
            <person name="Matrosova V.Y."/>
            <person name="Grichenko O.E."/>
            <person name="Gostincar C."/>
            <person name="Volpe R.P."/>
            <person name="Klimenkova P."/>
            <person name="Gaidamakova E.K."/>
            <person name="Zhou C.E."/>
            <person name="Stewart B.J."/>
            <person name="Lyman M.G."/>
            <person name="Malfatti S.A."/>
            <person name="Rubinfeld B."/>
            <person name="Courtot M."/>
            <person name="Singh J."/>
            <person name="Dalgard C.L."/>
            <person name="Hamilton T."/>
            <person name="Frey K.G."/>
            <person name="Gunde-Cimerman N."/>
            <person name="Dugan L."/>
            <person name="Daly M.J."/>
        </authorList>
    </citation>
    <scope>NUCLEOTIDE SEQUENCE [LARGE SCALE GENOMIC DNA]</scope>
    <source>
        <strain evidence="2 3">MD1149</strain>
    </source>
</reference>
<organism evidence="2 3">
    <name type="scientific">Rhodotorula taiwanensis</name>
    <dbReference type="NCBI Taxonomy" id="741276"/>
    <lineage>
        <taxon>Eukaryota</taxon>
        <taxon>Fungi</taxon>
        <taxon>Dikarya</taxon>
        <taxon>Basidiomycota</taxon>
        <taxon>Pucciniomycotina</taxon>
        <taxon>Microbotryomycetes</taxon>
        <taxon>Sporidiobolales</taxon>
        <taxon>Sporidiobolaceae</taxon>
        <taxon>Rhodotorula</taxon>
    </lineage>
</organism>
<feature type="compositionally biased region" description="Basic and acidic residues" evidence="1">
    <location>
        <begin position="132"/>
        <end position="143"/>
    </location>
</feature>
<feature type="compositionally biased region" description="Low complexity" evidence="1">
    <location>
        <begin position="118"/>
        <end position="130"/>
    </location>
</feature>
<name>A0A2S5BD83_9BASI</name>
<feature type="region of interest" description="Disordered" evidence="1">
    <location>
        <begin position="118"/>
        <end position="143"/>
    </location>
</feature>
<accession>A0A2S5BD83</accession>